<keyword evidence="2" id="KW-1185">Reference proteome</keyword>
<dbReference type="OrthoDB" id="287584at2"/>
<accession>A0A2U2H905</accession>
<dbReference type="NCBIfam" id="TIGR02610">
    <property type="entry name" value="PHA_gran_rgn"/>
    <property type="match status" value="1"/>
</dbReference>
<proteinExistence type="predicted"/>
<sequence>MADISIVHEHHLTPKKAREAAQKVADKIAEEFDMACEWDGDVLHFERSGVQGSMKLEKKRVETYIKLGFLMSAFAPTIEARVAENMALVFGPA</sequence>
<dbReference type="EMBL" id="PXWF02000346">
    <property type="protein sequence ID" value="PWF39056.1"/>
    <property type="molecule type" value="Genomic_DNA"/>
</dbReference>
<comment type="caution">
    <text evidence="1">The sequence shown here is derived from an EMBL/GenBank/DDBJ whole genome shotgun (WGS) entry which is preliminary data.</text>
</comment>
<name>A0A2U2H905_9BURK</name>
<evidence type="ECO:0000313" key="1">
    <source>
        <dbReference type="EMBL" id="PWF39056.1"/>
    </source>
</evidence>
<dbReference type="Proteomes" id="UP000241421">
    <property type="component" value="Unassembled WGS sequence"/>
</dbReference>
<gene>
    <name evidence="1" type="ORF">C7C56_027750</name>
</gene>
<dbReference type="RefSeq" id="WP_106760553.1">
    <property type="nucleotide sequence ID" value="NZ_PXWF02000346.1"/>
</dbReference>
<reference evidence="1 2" key="1">
    <citation type="submission" date="2018-04" db="EMBL/GenBank/DDBJ databases">
        <title>Massilia violaceinigra sp. nov., a novel purple-pigmented bacterium isolated from Tianshan glacier, Xinjiang, China.</title>
        <authorList>
            <person name="Wang H."/>
        </authorList>
    </citation>
    <scope>NUCLEOTIDE SEQUENCE [LARGE SCALE GENOMIC DNA]</scope>
    <source>
        <strain evidence="1 2">B448-2</strain>
    </source>
</reference>
<dbReference type="AlphaFoldDB" id="A0A2U2H905"/>
<protein>
    <submittedName>
        <fullName evidence="1">Polyhydroxyalkanoic acid system protein</fullName>
    </submittedName>
</protein>
<dbReference type="InterPro" id="IPR013433">
    <property type="entry name" value="PHA_gran_rgn"/>
</dbReference>
<dbReference type="Pfam" id="PF09650">
    <property type="entry name" value="PHA_gran_rgn"/>
    <property type="match status" value="1"/>
</dbReference>
<evidence type="ECO:0000313" key="2">
    <source>
        <dbReference type="Proteomes" id="UP000241421"/>
    </source>
</evidence>
<organism evidence="1 2">
    <name type="scientific">Massilia glaciei</name>
    <dbReference type="NCBI Taxonomy" id="1524097"/>
    <lineage>
        <taxon>Bacteria</taxon>
        <taxon>Pseudomonadati</taxon>
        <taxon>Pseudomonadota</taxon>
        <taxon>Betaproteobacteria</taxon>
        <taxon>Burkholderiales</taxon>
        <taxon>Oxalobacteraceae</taxon>
        <taxon>Telluria group</taxon>
        <taxon>Massilia</taxon>
    </lineage>
</organism>